<gene>
    <name evidence="1" type="ORF">BFN67_04940</name>
</gene>
<organism evidence="1 2">
    <name type="scientific">Manganibacter manganicus</name>
    <dbReference type="NCBI Taxonomy" id="1873176"/>
    <lineage>
        <taxon>Bacteria</taxon>
        <taxon>Pseudomonadati</taxon>
        <taxon>Pseudomonadota</taxon>
        <taxon>Alphaproteobacteria</taxon>
        <taxon>Hyphomicrobiales</taxon>
        <taxon>Phyllobacteriaceae</taxon>
        <taxon>Manganibacter</taxon>
    </lineage>
</organism>
<dbReference type="Pfam" id="PF20132">
    <property type="entry name" value="DUF6522"/>
    <property type="match status" value="1"/>
</dbReference>
<sequence length="96" mass="10928">MIIERSGDNFSVDASLMAELLNVPPSRVQALMRRNEITSICERGEAEHAGQYRLTFFYRGRRARLTVDEAGRILRRSIVNYGERPLPRSLHGTGKP</sequence>
<keyword evidence="2" id="KW-1185">Reference proteome</keyword>
<reference evidence="1 2" key="1">
    <citation type="journal article" date="2016" name="Int. J. Syst. Evol. Microbiol.">
        <title>Pseudaminobacter manganicus sp. nov., isolated from sludge of a manganese mine.</title>
        <authorList>
            <person name="Li J."/>
            <person name="Huang J."/>
            <person name="Liao S."/>
            <person name="Wang G."/>
        </authorList>
    </citation>
    <scope>NUCLEOTIDE SEQUENCE [LARGE SCALE GENOMIC DNA]</scope>
    <source>
        <strain evidence="1 2">JH-7</strain>
    </source>
</reference>
<evidence type="ECO:0000313" key="2">
    <source>
        <dbReference type="Proteomes" id="UP000191905"/>
    </source>
</evidence>
<name>A0A1V8RLW7_9HYPH</name>
<comment type="caution">
    <text evidence="1">The sequence shown here is derived from an EMBL/GenBank/DDBJ whole genome shotgun (WGS) entry which is preliminary data.</text>
</comment>
<dbReference type="Proteomes" id="UP000191905">
    <property type="component" value="Unassembled WGS sequence"/>
</dbReference>
<proteinExistence type="predicted"/>
<dbReference type="InterPro" id="IPR045389">
    <property type="entry name" value="DUF6522"/>
</dbReference>
<evidence type="ECO:0000313" key="1">
    <source>
        <dbReference type="EMBL" id="OQM74201.1"/>
    </source>
</evidence>
<dbReference type="OrthoDB" id="8238457at2"/>
<dbReference type="STRING" id="1873176.BFN67_04940"/>
<accession>A0A1V8RLW7</accession>
<dbReference type="RefSeq" id="WP_080920823.1">
    <property type="nucleotide sequence ID" value="NZ_MDET01000034.1"/>
</dbReference>
<dbReference type="AlphaFoldDB" id="A0A1V8RLW7"/>
<protein>
    <submittedName>
        <fullName evidence="1">Uncharacterized protein</fullName>
    </submittedName>
</protein>
<dbReference type="EMBL" id="MDET01000034">
    <property type="protein sequence ID" value="OQM74201.1"/>
    <property type="molecule type" value="Genomic_DNA"/>
</dbReference>